<dbReference type="Gene3D" id="3.40.50.10300">
    <property type="entry name" value="CoaB-like"/>
    <property type="match status" value="1"/>
</dbReference>
<evidence type="ECO:0000259" key="5">
    <source>
        <dbReference type="Pfam" id="PF02441"/>
    </source>
</evidence>
<name>A0A212QSG3_9PROT</name>
<feature type="binding site" evidence="3">
    <location>
        <position position="279"/>
    </location>
    <ligand>
        <name>CTP</name>
        <dbReference type="ChEBI" id="CHEBI:37563"/>
    </ligand>
</feature>
<dbReference type="HAMAP" id="MF_02225">
    <property type="entry name" value="CoaBC"/>
    <property type="match status" value="1"/>
</dbReference>
<proteinExistence type="inferred from homology"/>
<dbReference type="Pfam" id="PF04127">
    <property type="entry name" value="DFP"/>
    <property type="match status" value="1"/>
</dbReference>
<dbReference type="InterPro" id="IPR036551">
    <property type="entry name" value="Flavin_trans-like"/>
</dbReference>
<dbReference type="PANTHER" id="PTHR14359">
    <property type="entry name" value="HOMO-OLIGOMERIC FLAVIN CONTAINING CYS DECARBOXYLASE FAMILY"/>
    <property type="match status" value="1"/>
</dbReference>
<feature type="domain" description="DNA/pantothenate metabolism flavoprotein C-terminal" evidence="6">
    <location>
        <begin position="188"/>
        <end position="397"/>
    </location>
</feature>
<dbReference type="InterPro" id="IPR005252">
    <property type="entry name" value="CoaBC"/>
</dbReference>
<dbReference type="Pfam" id="PF02441">
    <property type="entry name" value="Flavoprotein"/>
    <property type="match status" value="1"/>
</dbReference>
<evidence type="ECO:0000313" key="7">
    <source>
        <dbReference type="EMBL" id="SNB62512.1"/>
    </source>
</evidence>
<comment type="similarity">
    <text evidence="3 4">In the N-terminal section; belongs to the HFCD (homo-oligomeric flavin containing Cys decarboxylase) superfamily.</text>
</comment>
<comment type="function">
    <text evidence="4">Catalyzes two steps in the biosynthesis of coenzyme A. In the first step cysteine is conjugated to 4'-phosphopantothenate to form 4-phosphopantothenoylcysteine, in the latter compound is decarboxylated to form 4'-phosphopantotheine.</text>
</comment>
<comment type="pathway">
    <text evidence="3 4">Cofactor biosynthesis; coenzyme A biosynthesis; CoA from (R)-pantothenate: step 3/5.</text>
</comment>
<keyword evidence="3 4" id="KW-0436">Ligase</keyword>
<protein>
    <recommendedName>
        <fullName evidence="3">Coenzyme A biosynthesis bifunctional protein CoaBC</fullName>
    </recommendedName>
    <alternativeName>
        <fullName evidence="3">DNA/pantothenate metabolism flavoprotein</fullName>
    </alternativeName>
    <alternativeName>
        <fullName evidence="3">Phosphopantothenoylcysteine synthetase/decarboxylase</fullName>
        <shortName evidence="3">PPCS-PPCDC</shortName>
    </alternativeName>
    <domain>
        <recommendedName>
            <fullName evidence="3">Phosphopantothenoylcysteine decarboxylase</fullName>
            <shortName evidence="3">PPC decarboxylase</shortName>
            <shortName evidence="3">PPC-DC</shortName>
            <ecNumber evidence="3">4.1.1.36</ecNumber>
        </recommendedName>
        <alternativeName>
            <fullName evidence="3">CoaC</fullName>
        </alternativeName>
    </domain>
    <domain>
        <recommendedName>
            <fullName evidence="3">Phosphopantothenate--cysteine ligase</fullName>
            <ecNumber evidence="3">6.3.2.5</ecNumber>
        </recommendedName>
        <alternativeName>
            <fullName evidence="3">CoaB</fullName>
        </alternativeName>
        <alternativeName>
            <fullName evidence="3">Phosphopantothenoylcysteine synthetase</fullName>
            <shortName evidence="3">PPC synthetase</shortName>
            <shortName evidence="3">PPC-S</shortName>
        </alternativeName>
    </domain>
</protein>
<dbReference type="GO" id="GO:0004633">
    <property type="term" value="F:phosphopantothenoylcysteine decarboxylase activity"/>
    <property type="evidence" value="ECO:0007669"/>
    <property type="project" value="UniProtKB-UniRule"/>
</dbReference>
<feature type="binding site" evidence="3">
    <location>
        <position position="344"/>
    </location>
    <ligand>
        <name>CTP</name>
        <dbReference type="ChEBI" id="CHEBI:37563"/>
    </ligand>
</feature>
<dbReference type="InterPro" id="IPR007085">
    <property type="entry name" value="DNA/pantothenate-metab_flavo_C"/>
</dbReference>
<dbReference type="Gene3D" id="3.40.50.1950">
    <property type="entry name" value="Flavin prenyltransferase-like"/>
    <property type="match status" value="1"/>
</dbReference>
<dbReference type="NCBIfam" id="TIGR00521">
    <property type="entry name" value="coaBC_dfp"/>
    <property type="match status" value="1"/>
</dbReference>
<dbReference type="SUPFAM" id="SSF102645">
    <property type="entry name" value="CoaB-like"/>
    <property type="match status" value="1"/>
</dbReference>
<keyword evidence="3" id="KW-0479">Metal-binding</keyword>
<dbReference type="Proteomes" id="UP000197065">
    <property type="component" value="Unassembled WGS sequence"/>
</dbReference>
<keyword evidence="3" id="KW-0460">Magnesium</keyword>
<keyword evidence="3" id="KW-0511">Multifunctional enzyme</keyword>
<keyword evidence="2 3" id="KW-0456">Lyase</keyword>
<feature type="region of interest" description="Phosphopantothenate--cysteine ligase" evidence="3">
    <location>
        <begin position="192"/>
        <end position="405"/>
    </location>
</feature>
<feature type="binding site" evidence="3">
    <location>
        <position position="326"/>
    </location>
    <ligand>
        <name>CTP</name>
        <dbReference type="ChEBI" id="CHEBI:37563"/>
    </ligand>
</feature>
<dbReference type="GO" id="GO:0071513">
    <property type="term" value="C:phosphopantothenoylcysteine decarboxylase complex"/>
    <property type="evidence" value="ECO:0007669"/>
    <property type="project" value="TreeGrafter"/>
</dbReference>
<evidence type="ECO:0000256" key="2">
    <source>
        <dbReference type="ARBA" id="ARBA00023239"/>
    </source>
</evidence>
<keyword evidence="3 4" id="KW-0288">FMN</keyword>
<keyword evidence="3 4" id="KW-0285">Flavoprotein</keyword>
<dbReference type="PANTHER" id="PTHR14359:SF6">
    <property type="entry name" value="PHOSPHOPANTOTHENOYLCYSTEINE DECARBOXYLASE"/>
    <property type="match status" value="1"/>
</dbReference>
<evidence type="ECO:0000256" key="3">
    <source>
        <dbReference type="HAMAP-Rule" id="MF_02225"/>
    </source>
</evidence>
<organism evidence="7 8">
    <name type="scientific">Arboricoccus pini</name>
    <dbReference type="NCBI Taxonomy" id="1963835"/>
    <lineage>
        <taxon>Bacteria</taxon>
        <taxon>Pseudomonadati</taxon>
        <taxon>Pseudomonadota</taxon>
        <taxon>Alphaproteobacteria</taxon>
        <taxon>Geminicoccales</taxon>
        <taxon>Geminicoccaceae</taxon>
        <taxon>Arboricoccus</taxon>
    </lineage>
</organism>
<evidence type="ECO:0000256" key="4">
    <source>
        <dbReference type="RuleBase" id="RU364078"/>
    </source>
</evidence>
<keyword evidence="1 3" id="KW-0210">Decarboxylase</keyword>
<dbReference type="RefSeq" id="WP_088560379.1">
    <property type="nucleotide sequence ID" value="NZ_FYEH01000003.1"/>
</dbReference>
<dbReference type="GO" id="GO:0015937">
    <property type="term" value="P:coenzyme A biosynthetic process"/>
    <property type="evidence" value="ECO:0007669"/>
    <property type="project" value="UniProtKB-UniRule"/>
</dbReference>
<dbReference type="SUPFAM" id="SSF52507">
    <property type="entry name" value="Homo-oligomeric flavin-containing Cys decarboxylases, HFCD"/>
    <property type="match status" value="1"/>
</dbReference>
<accession>A0A212QSG3</accession>
<dbReference type="InterPro" id="IPR003382">
    <property type="entry name" value="Flavoprotein"/>
</dbReference>
<comment type="cofactor">
    <cofactor evidence="3">
        <name>FMN</name>
        <dbReference type="ChEBI" id="CHEBI:58210"/>
    </cofactor>
    <text evidence="3">Binds 1 FMN per subunit.</text>
</comment>
<dbReference type="OrthoDB" id="9802554at2"/>
<keyword evidence="8" id="KW-1185">Reference proteome</keyword>
<dbReference type="GO" id="GO:0004632">
    <property type="term" value="F:phosphopantothenate--cysteine ligase activity"/>
    <property type="evidence" value="ECO:0007669"/>
    <property type="project" value="UniProtKB-UniRule"/>
</dbReference>
<comment type="caution">
    <text evidence="3">Lacks conserved residue(s) required for the propagation of feature annotation.</text>
</comment>
<comment type="function">
    <text evidence="3">Catalyzes two sequential steps in the biosynthesis of coenzyme A. In the first step cysteine is conjugated to 4'-phosphopantothenate to form 4-phosphopantothenoylcysteine. In the second step the latter compound is decarboxylated to form 4'-phosphopantotheine.</text>
</comment>
<comment type="catalytic activity">
    <reaction evidence="3 4">
        <text>N-[(R)-4-phosphopantothenoyl]-L-cysteine + H(+) = (R)-4'-phosphopantetheine + CO2</text>
        <dbReference type="Rhea" id="RHEA:16793"/>
        <dbReference type="ChEBI" id="CHEBI:15378"/>
        <dbReference type="ChEBI" id="CHEBI:16526"/>
        <dbReference type="ChEBI" id="CHEBI:59458"/>
        <dbReference type="ChEBI" id="CHEBI:61723"/>
        <dbReference type="EC" id="4.1.1.36"/>
    </reaction>
</comment>
<comment type="catalytic activity">
    <reaction evidence="3 4">
        <text>(R)-4'-phosphopantothenate + L-cysteine + CTP = N-[(R)-4-phosphopantothenoyl]-L-cysteine + CMP + diphosphate + H(+)</text>
        <dbReference type="Rhea" id="RHEA:19397"/>
        <dbReference type="ChEBI" id="CHEBI:10986"/>
        <dbReference type="ChEBI" id="CHEBI:15378"/>
        <dbReference type="ChEBI" id="CHEBI:33019"/>
        <dbReference type="ChEBI" id="CHEBI:35235"/>
        <dbReference type="ChEBI" id="CHEBI:37563"/>
        <dbReference type="ChEBI" id="CHEBI:59458"/>
        <dbReference type="ChEBI" id="CHEBI:60377"/>
        <dbReference type="EC" id="6.3.2.5"/>
    </reaction>
</comment>
<feature type="active site" description="Proton donor" evidence="3">
    <location>
        <position position="156"/>
    </location>
</feature>
<evidence type="ECO:0000313" key="8">
    <source>
        <dbReference type="Proteomes" id="UP000197065"/>
    </source>
</evidence>
<dbReference type="EC" id="6.3.2.5" evidence="3"/>
<comment type="pathway">
    <text evidence="3 4">Cofactor biosynthesis; coenzyme A biosynthesis; CoA from (R)-pantothenate: step 2/5.</text>
</comment>
<feature type="binding site" evidence="3">
    <location>
        <position position="340"/>
    </location>
    <ligand>
        <name>CTP</name>
        <dbReference type="ChEBI" id="CHEBI:37563"/>
    </ligand>
</feature>
<feature type="binding site" evidence="3">
    <location>
        <position position="289"/>
    </location>
    <ligand>
        <name>CTP</name>
        <dbReference type="ChEBI" id="CHEBI:37563"/>
    </ligand>
</feature>
<dbReference type="AlphaFoldDB" id="A0A212QSG3"/>
<dbReference type="UniPathway" id="UPA00241">
    <property type="reaction ID" value="UER00353"/>
</dbReference>
<dbReference type="GO" id="GO:0046872">
    <property type="term" value="F:metal ion binding"/>
    <property type="evidence" value="ECO:0007669"/>
    <property type="project" value="UniProtKB-KW"/>
</dbReference>
<dbReference type="InterPro" id="IPR035929">
    <property type="entry name" value="CoaB-like_sf"/>
</dbReference>
<evidence type="ECO:0000259" key="6">
    <source>
        <dbReference type="Pfam" id="PF04127"/>
    </source>
</evidence>
<dbReference type="GO" id="GO:0010181">
    <property type="term" value="F:FMN binding"/>
    <property type="evidence" value="ECO:0007669"/>
    <property type="project" value="UniProtKB-UniRule"/>
</dbReference>
<evidence type="ECO:0000256" key="1">
    <source>
        <dbReference type="ARBA" id="ARBA00022793"/>
    </source>
</evidence>
<dbReference type="GO" id="GO:0015941">
    <property type="term" value="P:pantothenate catabolic process"/>
    <property type="evidence" value="ECO:0007669"/>
    <property type="project" value="InterPro"/>
</dbReference>
<gene>
    <name evidence="3" type="primary">coaBC</name>
    <name evidence="7" type="ORF">SAMN07250955_103137</name>
</gene>
<comment type="similarity">
    <text evidence="3 4">In the C-terminal section; belongs to the PPC synthetase family.</text>
</comment>
<feature type="binding site" evidence="3">
    <location>
        <begin position="306"/>
        <end position="309"/>
    </location>
    <ligand>
        <name>CTP</name>
        <dbReference type="ChEBI" id="CHEBI:37563"/>
    </ligand>
</feature>
<comment type="cofactor">
    <cofactor evidence="3">
        <name>Mg(2+)</name>
        <dbReference type="ChEBI" id="CHEBI:18420"/>
    </cofactor>
</comment>
<feature type="domain" description="Flavoprotein" evidence="5">
    <location>
        <begin position="5"/>
        <end position="175"/>
    </location>
</feature>
<dbReference type="EMBL" id="FYEH01000003">
    <property type="protein sequence ID" value="SNB62512.1"/>
    <property type="molecule type" value="Genomic_DNA"/>
</dbReference>
<feature type="region of interest" description="Phosphopantothenoylcysteine decarboxylase" evidence="3">
    <location>
        <begin position="1"/>
        <end position="191"/>
    </location>
</feature>
<sequence>MQGRRILLVIGGGIAAYKCLELIRRGRERGLAFHCVMTAAAKHFVTPLSVAALAGDRIYDDLFSLTDEAEMGHIRLSREADLVVVAPATADLMAKLAGGHGDDLASTLLLAADKPVLLAPAMNPQMWAKAATRRNASQLAQDGCQFVGPDSGDMACGEVGSGRMAEAATILDAIEKILDGANRSQPLVGMRALVTGGPTHEPIDPVRFLANRSSGRQSYAIAAALAEAGAAVTLVSGPVALSPPAGVERIGVTTAVEMLAACEAALPVDIAICAAAVGDWRPLHVDAMKIKKVAGKTMSIELAENPDILASLSRHPQSRPRLVVGFAAETGDPLREAMAKLERKGCDWIVANDVSPNQGVFGGLNNTVTLLRRDRPPEAWPTAEKTSVAKRLVAEIALDLVGEDF</sequence>
<dbReference type="EC" id="4.1.1.36" evidence="3"/>
<reference evidence="7 8" key="1">
    <citation type="submission" date="2017-06" db="EMBL/GenBank/DDBJ databases">
        <authorList>
            <person name="Kim H.J."/>
            <person name="Triplett B.A."/>
        </authorList>
    </citation>
    <scope>NUCLEOTIDE SEQUENCE [LARGE SCALE GENOMIC DNA]</scope>
    <source>
        <strain evidence="7 8">B29T1</strain>
    </source>
</reference>